<dbReference type="SUPFAM" id="SSF56601">
    <property type="entry name" value="beta-lactamase/transpeptidase-like"/>
    <property type="match status" value="1"/>
</dbReference>
<name>A0ABQ3GXG0_9NEIS</name>
<proteinExistence type="inferred from homology"/>
<evidence type="ECO:0000256" key="7">
    <source>
        <dbReference type="SAM" id="SignalP"/>
    </source>
</evidence>
<evidence type="ECO:0000313" key="9">
    <source>
        <dbReference type="EMBL" id="GHD55610.1"/>
    </source>
</evidence>
<feature type="signal peptide" evidence="7">
    <location>
        <begin position="1"/>
        <end position="27"/>
    </location>
</feature>
<comment type="similarity">
    <text evidence="2 6">Belongs to the class-A beta-lactamase family.</text>
</comment>
<gene>
    <name evidence="9" type="primary">penA</name>
    <name evidence="9" type="ORF">GCM10007350_01520</name>
</gene>
<comment type="catalytic activity">
    <reaction evidence="1 6">
        <text>a beta-lactam + H2O = a substituted beta-amino acid</text>
        <dbReference type="Rhea" id="RHEA:20401"/>
        <dbReference type="ChEBI" id="CHEBI:15377"/>
        <dbReference type="ChEBI" id="CHEBI:35627"/>
        <dbReference type="ChEBI" id="CHEBI:140347"/>
        <dbReference type="EC" id="3.5.2.6"/>
    </reaction>
</comment>
<dbReference type="InterPro" id="IPR000871">
    <property type="entry name" value="Beta-lactam_class-A"/>
</dbReference>
<dbReference type="InterPro" id="IPR023650">
    <property type="entry name" value="Beta-lactam_class-A_AS"/>
</dbReference>
<accession>A0ABQ3GXG0</accession>
<evidence type="ECO:0000256" key="3">
    <source>
        <dbReference type="ARBA" id="ARBA00012865"/>
    </source>
</evidence>
<keyword evidence="4 6" id="KW-0378">Hydrolase</keyword>
<keyword evidence="10" id="KW-1185">Reference proteome</keyword>
<reference evidence="10" key="1">
    <citation type="journal article" date="2019" name="Int. J. Syst. Evol. Microbiol.">
        <title>The Global Catalogue of Microorganisms (GCM) 10K type strain sequencing project: providing services to taxonomists for standard genome sequencing and annotation.</title>
        <authorList>
            <consortium name="The Broad Institute Genomics Platform"/>
            <consortium name="The Broad Institute Genome Sequencing Center for Infectious Disease"/>
            <person name="Wu L."/>
            <person name="Ma J."/>
        </authorList>
    </citation>
    <scope>NUCLEOTIDE SEQUENCE [LARGE SCALE GENOMIC DNA]</scope>
    <source>
        <strain evidence="10">KCTC 23701</strain>
    </source>
</reference>
<dbReference type="NCBIfam" id="NF033103">
    <property type="entry name" value="bla_class_A"/>
    <property type="match status" value="1"/>
</dbReference>
<evidence type="ECO:0000256" key="5">
    <source>
        <dbReference type="ARBA" id="ARBA00023251"/>
    </source>
</evidence>
<feature type="domain" description="Beta-lactamase class A catalytic" evidence="8">
    <location>
        <begin position="52"/>
        <end position="268"/>
    </location>
</feature>
<dbReference type="InterPro" id="IPR045155">
    <property type="entry name" value="Beta-lactam_cat"/>
</dbReference>
<protein>
    <recommendedName>
        <fullName evidence="3 6">Beta-lactamase</fullName>
        <ecNumber evidence="3 6">3.5.2.6</ecNumber>
    </recommendedName>
</protein>
<keyword evidence="5 6" id="KW-0046">Antibiotic resistance</keyword>
<dbReference type="Proteomes" id="UP000604737">
    <property type="component" value="Unassembled WGS sequence"/>
</dbReference>
<sequence>MSHSPERRRLLLAAASLPFALALKSRAATMPVLETNDARFAELERRYDGRLGVSALDTGSGARLGYRMDERFAFCSTFKAMLAGAILARSVGDAGLLQRRIRYTQADLVSHSPVSGSRVVDGMTVAELCAAAIRYSDNTAANLLIRQLGAPADVTAFARSIGDDVFRLDRWETELNTALPGDLRDTTTPAAMARSLQALTLGDALPVAQRVQLQEWLRGNTTGAKRIRAGVPDGWSVGDKTGSGDYGTTNDIAVLWPPGRMPIVLAVYFTRPVQDAGWADAAIADAARLVVKTFVRTGR</sequence>
<dbReference type="EMBL" id="BMYO01000001">
    <property type="protein sequence ID" value="GHD55610.1"/>
    <property type="molecule type" value="Genomic_DNA"/>
</dbReference>
<organism evidence="9 10">
    <name type="scientific">Jeongeupia chitinilytica</name>
    <dbReference type="NCBI Taxonomy" id="1041641"/>
    <lineage>
        <taxon>Bacteria</taxon>
        <taxon>Pseudomonadati</taxon>
        <taxon>Pseudomonadota</taxon>
        <taxon>Betaproteobacteria</taxon>
        <taxon>Neisseriales</taxon>
        <taxon>Chitinibacteraceae</taxon>
        <taxon>Jeongeupia</taxon>
    </lineage>
</organism>
<keyword evidence="7" id="KW-0732">Signal</keyword>
<dbReference type="EC" id="3.5.2.6" evidence="3 6"/>
<evidence type="ECO:0000259" key="8">
    <source>
        <dbReference type="Pfam" id="PF13354"/>
    </source>
</evidence>
<dbReference type="PANTHER" id="PTHR35333">
    <property type="entry name" value="BETA-LACTAMASE"/>
    <property type="match status" value="1"/>
</dbReference>
<evidence type="ECO:0000256" key="2">
    <source>
        <dbReference type="ARBA" id="ARBA00009009"/>
    </source>
</evidence>
<dbReference type="RefSeq" id="WP_189458245.1">
    <property type="nucleotide sequence ID" value="NZ_BMYO01000001.1"/>
</dbReference>
<evidence type="ECO:0000313" key="10">
    <source>
        <dbReference type="Proteomes" id="UP000604737"/>
    </source>
</evidence>
<dbReference type="Pfam" id="PF13354">
    <property type="entry name" value="Beta-lactamase2"/>
    <property type="match status" value="1"/>
</dbReference>
<dbReference type="PRINTS" id="PR00118">
    <property type="entry name" value="BLACTAMASEA"/>
</dbReference>
<evidence type="ECO:0000256" key="6">
    <source>
        <dbReference type="RuleBase" id="RU361140"/>
    </source>
</evidence>
<dbReference type="PANTHER" id="PTHR35333:SF3">
    <property type="entry name" value="BETA-LACTAMASE-TYPE TRANSPEPTIDASE FOLD CONTAINING PROTEIN"/>
    <property type="match status" value="1"/>
</dbReference>
<dbReference type="InterPro" id="IPR012338">
    <property type="entry name" value="Beta-lactam/transpept-like"/>
</dbReference>
<dbReference type="Gene3D" id="3.40.710.10">
    <property type="entry name" value="DD-peptidase/beta-lactamase superfamily"/>
    <property type="match status" value="1"/>
</dbReference>
<feature type="chain" id="PRO_5047322463" description="Beta-lactamase" evidence="7">
    <location>
        <begin position="28"/>
        <end position="299"/>
    </location>
</feature>
<evidence type="ECO:0000256" key="1">
    <source>
        <dbReference type="ARBA" id="ARBA00001526"/>
    </source>
</evidence>
<evidence type="ECO:0000256" key="4">
    <source>
        <dbReference type="ARBA" id="ARBA00022801"/>
    </source>
</evidence>
<comment type="caution">
    <text evidence="9">The sequence shown here is derived from an EMBL/GenBank/DDBJ whole genome shotgun (WGS) entry which is preliminary data.</text>
</comment>
<dbReference type="PROSITE" id="PS00146">
    <property type="entry name" value="BETA_LACTAMASE_A"/>
    <property type="match status" value="1"/>
</dbReference>